<comment type="caution">
    <text evidence="1">The sequence shown here is derived from an EMBL/GenBank/DDBJ whole genome shotgun (WGS) entry which is preliminary data.</text>
</comment>
<gene>
    <name evidence="1" type="ORF">DY000_02032648</name>
</gene>
<protein>
    <submittedName>
        <fullName evidence="1">Uncharacterized protein</fullName>
    </submittedName>
</protein>
<reference evidence="1 2" key="1">
    <citation type="journal article" date="2020" name="BMC Genomics">
        <title>Intraspecific diversification of the crop wild relative Brassica cretica Lam. using demographic model selection.</title>
        <authorList>
            <person name="Kioukis A."/>
            <person name="Michalopoulou V.A."/>
            <person name="Briers L."/>
            <person name="Pirintsos S."/>
            <person name="Studholme D.J."/>
            <person name="Pavlidis P."/>
            <person name="Sarris P.F."/>
        </authorList>
    </citation>
    <scope>NUCLEOTIDE SEQUENCE [LARGE SCALE GENOMIC DNA]</scope>
    <source>
        <strain evidence="2">cv. PFS-1207/04</strain>
    </source>
</reference>
<dbReference type="EMBL" id="QGKV02000649">
    <property type="protein sequence ID" value="KAF3575708.1"/>
    <property type="molecule type" value="Genomic_DNA"/>
</dbReference>
<dbReference type="Proteomes" id="UP000266723">
    <property type="component" value="Unassembled WGS sequence"/>
</dbReference>
<proteinExistence type="predicted"/>
<evidence type="ECO:0000313" key="2">
    <source>
        <dbReference type="Proteomes" id="UP000266723"/>
    </source>
</evidence>
<keyword evidence="2" id="KW-1185">Reference proteome</keyword>
<accession>A0ABQ7DC04</accession>
<sequence length="77" mass="8076">MQRSSGWLESAPTDVAAGFGVIHGGSTKLVVAVRLGSLPTSYGIVVKVACGQDAFELNHWRRGVVSFQMVEIGSVGT</sequence>
<evidence type="ECO:0000313" key="1">
    <source>
        <dbReference type="EMBL" id="KAF3575708.1"/>
    </source>
</evidence>
<name>A0ABQ7DC04_BRACR</name>
<organism evidence="1 2">
    <name type="scientific">Brassica cretica</name>
    <name type="common">Mustard</name>
    <dbReference type="NCBI Taxonomy" id="69181"/>
    <lineage>
        <taxon>Eukaryota</taxon>
        <taxon>Viridiplantae</taxon>
        <taxon>Streptophyta</taxon>
        <taxon>Embryophyta</taxon>
        <taxon>Tracheophyta</taxon>
        <taxon>Spermatophyta</taxon>
        <taxon>Magnoliopsida</taxon>
        <taxon>eudicotyledons</taxon>
        <taxon>Gunneridae</taxon>
        <taxon>Pentapetalae</taxon>
        <taxon>rosids</taxon>
        <taxon>malvids</taxon>
        <taxon>Brassicales</taxon>
        <taxon>Brassicaceae</taxon>
        <taxon>Brassiceae</taxon>
        <taxon>Brassica</taxon>
    </lineage>
</organism>